<proteinExistence type="predicted"/>
<evidence type="ECO:0000313" key="2">
    <source>
        <dbReference type="EMBL" id="MPC46303.1"/>
    </source>
</evidence>
<comment type="caution">
    <text evidence="2">The sequence shown here is derived from an EMBL/GenBank/DDBJ whole genome shotgun (WGS) entry which is preliminary data.</text>
</comment>
<evidence type="ECO:0000313" key="3">
    <source>
        <dbReference type="Proteomes" id="UP000324222"/>
    </source>
</evidence>
<protein>
    <submittedName>
        <fullName evidence="2">Uncharacterized protein</fullName>
    </submittedName>
</protein>
<sequence length="172" mass="18578">MRGSEPYSYLNFNSLELTISHFRWHNIGTTQLFSVQNADNLPAASDPAVCVISAAWEVTEASRTLPDPRITATTSTASFKVKKGPECLPGDSSPPRYTRRFTRGRRSAGSTRVSYSEGEEAGDGGMVQGEEGATVGEGRQGVGVAKQTILPRQERETIQQARNACLRANSGV</sequence>
<accession>A0A5B7FMG3</accession>
<keyword evidence="3" id="KW-1185">Reference proteome</keyword>
<feature type="compositionally biased region" description="Basic residues" evidence="1">
    <location>
        <begin position="97"/>
        <end position="106"/>
    </location>
</feature>
<name>A0A5B7FMG3_PORTR</name>
<dbReference type="EMBL" id="VSRR010007142">
    <property type="protein sequence ID" value="MPC46303.1"/>
    <property type="molecule type" value="Genomic_DNA"/>
</dbReference>
<dbReference type="Proteomes" id="UP000324222">
    <property type="component" value="Unassembled WGS sequence"/>
</dbReference>
<organism evidence="2 3">
    <name type="scientific">Portunus trituberculatus</name>
    <name type="common">Swimming crab</name>
    <name type="synonym">Neptunus trituberculatus</name>
    <dbReference type="NCBI Taxonomy" id="210409"/>
    <lineage>
        <taxon>Eukaryota</taxon>
        <taxon>Metazoa</taxon>
        <taxon>Ecdysozoa</taxon>
        <taxon>Arthropoda</taxon>
        <taxon>Crustacea</taxon>
        <taxon>Multicrustacea</taxon>
        <taxon>Malacostraca</taxon>
        <taxon>Eumalacostraca</taxon>
        <taxon>Eucarida</taxon>
        <taxon>Decapoda</taxon>
        <taxon>Pleocyemata</taxon>
        <taxon>Brachyura</taxon>
        <taxon>Eubrachyura</taxon>
        <taxon>Portunoidea</taxon>
        <taxon>Portunidae</taxon>
        <taxon>Portuninae</taxon>
        <taxon>Portunus</taxon>
    </lineage>
</organism>
<reference evidence="2 3" key="1">
    <citation type="submission" date="2019-05" db="EMBL/GenBank/DDBJ databases">
        <title>Another draft genome of Portunus trituberculatus and its Hox gene families provides insights of decapod evolution.</title>
        <authorList>
            <person name="Jeong J.-H."/>
            <person name="Song I."/>
            <person name="Kim S."/>
            <person name="Choi T."/>
            <person name="Kim D."/>
            <person name="Ryu S."/>
            <person name="Kim W."/>
        </authorList>
    </citation>
    <scope>NUCLEOTIDE SEQUENCE [LARGE SCALE GENOMIC DNA]</scope>
    <source>
        <tissue evidence="2">Muscle</tissue>
    </source>
</reference>
<feature type="region of interest" description="Disordered" evidence="1">
    <location>
        <begin position="81"/>
        <end position="133"/>
    </location>
</feature>
<evidence type="ECO:0000256" key="1">
    <source>
        <dbReference type="SAM" id="MobiDB-lite"/>
    </source>
</evidence>
<dbReference type="AlphaFoldDB" id="A0A5B7FMG3"/>
<gene>
    <name evidence="2" type="ORF">E2C01_040019</name>
</gene>